<name>A0ABY2RJ64_9NOCA</name>
<feature type="signal peptide" evidence="1">
    <location>
        <begin position="1"/>
        <end position="26"/>
    </location>
</feature>
<comment type="caution">
    <text evidence="2">The sequence shown here is derived from an EMBL/GenBank/DDBJ whole genome shotgun (WGS) entry which is preliminary data.</text>
</comment>
<accession>A0ABY2RJ64</accession>
<dbReference type="Proteomes" id="UP000305109">
    <property type="component" value="Unassembled WGS sequence"/>
</dbReference>
<dbReference type="EMBL" id="SUMD01000009">
    <property type="protein sequence ID" value="TJZ76027.1"/>
    <property type="molecule type" value="Genomic_DNA"/>
</dbReference>
<keyword evidence="1" id="KW-0732">Signal</keyword>
<gene>
    <name evidence="2" type="ORF">FCG67_18590</name>
</gene>
<sequence length="111" mass="12202">MNRTMLGAACALAVNLGTVLAPNAAAQDIGLREYPCSDQFRVPWALDAWNRVNKVAFSPFGSDNIHCVSFHGMTAVYQLDPQGRKHALNPPSGFLIGAFARQLYFWDPATY</sequence>
<evidence type="ECO:0000313" key="3">
    <source>
        <dbReference type="Proteomes" id="UP000305109"/>
    </source>
</evidence>
<feature type="chain" id="PRO_5046328427" description="SMP-30/gluconolactonase/LRE family protein" evidence="1">
    <location>
        <begin position="27"/>
        <end position="111"/>
    </location>
</feature>
<reference evidence="2 3" key="1">
    <citation type="submission" date="2019-04" db="EMBL/GenBank/DDBJ databases">
        <title>Rhodococcus oryzae sp. nov., a novel actinomycete isolated from rhizosphere soil of rice (Oryza sativa L.).</title>
        <authorList>
            <person name="Li C."/>
        </authorList>
    </citation>
    <scope>NUCLEOTIDE SEQUENCE [LARGE SCALE GENOMIC DNA]</scope>
    <source>
        <strain evidence="2 3">NEAU-CX67</strain>
    </source>
</reference>
<keyword evidence="3" id="KW-1185">Reference proteome</keyword>
<organism evidence="2 3">
    <name type="scientific">Rhodococcus oryzae</name>
    <dbReference type="NCBI Taxonomy" id="2571143"/>
    <lineage>
        <taxon>Bacteria</taxon>
        <taxon>Bacillati</taxon>
        <taxon>Actinomycetota</taxon>
        <taxon>Actinomycetes</taxon>
        <taxon>Mycobacteriales</taxon>
        <taxon>Nocardiaceae</taxon>
        <taxon>Rhodococcus</taxon>
    </lineage>
</organism>
<evidence type="ECO:0000313" key="2">
    <source>
        <dbReference type="EMBL" id="TJZ76027.1"/>
    </source>
</evidence>
<dbReference type="RefSeq" id="WP_136911176.1">
    <property type="nucleotide sequence ID" value="NZ_SUMD01000009.1"/>
</dbReference>
<evidence type="ECO:0008006" key="4">
    <source>
        <dbReference type="Google" id="ProtNLM"/>
    </source>
</evidence>
<evidence type="ECO:0000256" key="1">
    <source>
        <dbReference type="SAM" id="SignalP"/>
    </source>
</evidence>
<protein>
    <recommendedName>
        <fullName evidence="4">SMP-30/gluconolactonase/LRE family protein</fullName>
    </recommendedName>
</protein>
<proteinExistence type="predicted"/>